<dbReference type="GO" id="GO:0005634">
    <property type="term" value="C:nucleus"/>
    <property type="evidence" value="ECO:0007669"/>
    <property type="project" value="UniProtKB-UniRule"/>
</dbReference>
<dbReference type="PANTHER" id="PTHR34835">
    <property type="entry name" value="OS07G0283600 PROTEIN-RELATED"/>
    <property type="match status" value="1"/>
</dbReference>
<evidence type="ECO:0000259" key="3">
    <source>
        <dbReference type="PROSITE" id="PS50118"/>
    </source>
</evidence>
<dbReference type="EMBL" id="OIVN01000599">
    <property type="protein sequence ID" value="SPC82769.1"/>
    <property type="molecule type" value="Genomic_DNA"/>
</dbReference>
<feature type="DNA-binding region" description="HMG box" evidence="1">
    <location>
        <begin position="17"/>
        <end position="86"/>
    </location>
</feature>
<protein>
    <recommendedName>
        <fullName evidence="3">HMG box domain-containing protein</fullName>
    </recommendedName>
</protein>
<evidence type="ECO:0000256" key="1">
    <source>
        <dbReference type="PROSITE-ProRule" id="PRU00267"/>
    </source>
</evidence>
<proteinExistence type="predicted"/>
<name>A0A2N9F7D0_FAGSY</name>
<keyword evidence="1" id="KW-0539">Nucleus</keyword>
<keyword evidence="1" id="KW-0238">DNA-binding</keyword>
<dbReference type="Pfam" id="PF00505">
    <property type="entry name" value="HMG_box"/>
    <property type="match status" value="1"/>
</dbReference>
<gene>
    <name evidence="4" type="ORF">FSB_LOCUS10651</name>
</gene>
<feature type="domain" description="HMG box" evidence="3">
    <location>
        <begin position="17"/>
        <end position="86"/>
    </location>
</feature>
<dbReference type="SUPFAM" id="SSF47095">
    <property type="entry name" value="HMG-box"/>
    <property type="match status" value="1"/>
</dbReference>
<dbReference type="GO" id="GO:0003677">
    <property type="term" value="F:DNA binding"/>
    <property type="evidence" value="ECO:0007669"/>
    <property type="project" value="UniProtKB-UniRule"/>
</dbReference>
<dbReference type="Gene3D" id="1.10.30.10">
    <property type="entry name" value="High mobility group box domain"/>
    <property type="match status" value="1"/>
</dbReference>
<dbReference type="PROSITE" id="PS50118">
    <property type="entry name" value="HMG_BOX_2"/>
    <property type="match status" value="1"/>
</dbReference>
<feature type="region of interest" description="Disordered" evidence="2">
    <location>
        <begin position="489"/>
        <end position="511"/>
    </location>
</feature>
<dbReference type="InterPro" id="IPR036910">
    <property type="entry name" value="HMG_box_dom_sf"/>
</dbReference>
<dbReference type="InterPro" id="IPR009071">
    <property type="entry name" value="HMG_box_dom"/>
</dbReference>
<dbReference type="AlphaFoldDB" id="A0A2N9F7D0"/>
<sequence length="511" mass="57656">MGSIQNSAAEDTDASNLKRPAGSYILFTKNEIELMKSGGHVQKISKDVRTAITEKWKSLPEDAKLVFKREAKKNSEKYRIKKANIKKEPHKVALKTRCAPQRVMKMVGKLNECQKCVIQELGFGGILDLKYSRLDRELCRFLVDRFDPKPVCTAYREDKSAGVNGCVMLLMLYYHEHVNTERIVEQLPKQPQLLHATGSLDRPKLISTHSTDLISSEDEDNNHQIGRPCQSDHMKYQGFGEGNFGLQNQLSSFKKVILDELATCKRDILNEMRSLTNRIIGDMNENRARVESNLGLENQLSSFKNEVLDELTTCKSELLNEMRSEAQVERNPRLGNQLSSFKNEVLDELATFVSFKNEVLDELATWKSDSLNEIRSLARKHIGDMNENEAQDDVELVNTEGKMASPSSIQGIMKIVGNVDPDVPNQPIDESDNETCRPPIVISDMEFTNNSSKDTFVGPSHMRIDDLQLQAENKDVDMLELTFPSNVAAPTPKLAFTPPKVPLPQDQTTET</sequence>
<evidence type="ECO:0000256" key="2">
    <source>
        <dbReference type="SAM" id="MobiDB-lite"/>
    </source>
</evidence>
<evidence type="ECO:0000313" key="4">
    <source>
        <dbReference type="EMBL" id="SPC82769.1"/>
    </source>
</evidence>
<accession>A0A2N9F7D0</accession>
<reference evidence="4" key="1">
    <citation type="submission" date="2018-02" db="EMBL/GenBank/DDBJ databases">
        <authorList>
            <person name="Cohen D.B."/>
            <person name="Kent A.D."/>
        </authorList>
    </citation>
    <scope>NUCLEOTIDE SEQUENCE</scope>
</reference>
<organism evidence="4">
    <name type="scientific">Fagus sylvatica</name>
    <name type="common">Beechnut</name>
    <dbReference type="NCBI Taxonomy" id="28930"/>
    <lineage>
        <taxon>Eukaryota</taxon>
        <taxon>Viridiplantae</taxon>
        <taxon>Streptophyta</taxon>
        <taxon>Embryophyta</taxon>
        <taxon>Tracheophyta</taxon>
        <taxon>Spermatophyta</taxon>
        <taxon>Magnoliopsida</taxon>
        <taxon>eudicotyledons</taxon>
        <taxon>Gunneridae</taxon>
        <taxon>Pentapetalae</taxon>
        <taxon>rosids</taxon>
        <taxon>fabids</taxon>
        <taxon>Fagales</taxon>
        <taxon>Fagaceae</taxon>
        <taxon>Fagus</taxon>
    </lineage>
</organism>